<sequence length="260" mass="28810">MIRRIVTLALLSFAVAAPAAKPPSNHRNFVACPIVRDTSTVPCWLAEYEGQTYFLTIQTDVSAPVNPPWLGHKVLVEGTVSNEPNICGGIVLKPVTLSVMHELDGSCNTILPAEDRYNLPFEPPRPPGPSMGRLAFGDPVMKPKAEQETGPRAFELRYGFDSMVMFRHAQPLQKILEHAKQTGAKQVTITGYRGATLLSNGQLMQEHREIGRRRAEQVAELLRGAGLEDIHYDVQWKDEVRRAKGVEDAALRRVQVVVSP</sequence>
<proteinExistence type="predicted"/>
<name>A0ABS1WZ99_9GAMM</name>
<keyword evidence="3" id="KW-1185">Reference proteome</keyword>
<gene>
    <name evidence="2" type="ORF">JM946_16325</name>
</gene>
<dbReference type="EMBL" id="JAEVLS010000003">
    <property type="protein sequence ID" value="MBM0106301.1"/>
    <property type="molecule type" value="Genomic_DNA"/>
</dbReference>
<organism evidence="2 3">
    <name type="scientific">Steroidobacter gossypii</name>
    <dbReference type="NCBI Taxonomy" id="2805490"/>
    <lineage>
        <taxon>Bacteria</taxon>
        <taxon>Pseudomonadati</taxon>
        <taxon>Pseudomonadota</taxon>
        <taxon>Gammaproteobacteria</taxon>
        <taxon>Steroidobacterales</taxon>
        <taxon>Steroidobacteraceae</taxon>
        <taxon>Steroidobacter</taxon>
    </lineage>
</organism>
<feature type="chain" id="PRO_5046782201" description="OmpA family protein" evidence="1">
    <location>
        <begin position="20"/>
        <end position="260"/>
    </location>
</feature>
<keyword evidence="1" id="KW-0732">Signal</keyword>
<feature type="signal peptide" evidence="1">
    <location>
        <begin position="1"/>
        <end position="19"/>
    </location>
</feature>
<dbReference type="Proteomes" id="UP000661077">
    <property type="component" value="Unassembled WGS sequence"/>
</dbReference>
<comment type="caution">
    <text evidence="2">The sequence shown here is derived from an EMBL/GenBank/DDBJ whole genome shotgun (WGS) entry which is preliminary data.</text>
</comment>
<accession>A0ABS1WZ99</accession>
<evidence type="ECO:0008006" key="4">
    <source>
        <dbReference type="Google" id="ProtNLM"/>
    </source>
</evidence>
<protein>
    <recommendedName>
        <fullName evidence="4">OmpA family protein</fullName>
    </recommendedName>
</protein>
<dbReference type="RefSeq" id="WP_203168408.1">
    <property type="nucleotide sequence ID" value="NZ_JAEVLS010000003.1"/>
</dbReference>
<evidence type="ECO:0000256" key="1">
    <source>
        <dbReference type="SAM" id="SignalP"/>
    </source>
</evidence>
<reference evidence="2 3" key="1">
    <citation type="journal article" date="2021" name="Int. J. Syst. Evol. Microbiol.">
        <title>Steroidobacter gossypii sp. nov., isolated from soil of cotton cropping field.</title>
        <authorList>
            <person name="Huang R."/>
            <person name="Yang S."/>
            <person name="Zhen C."/>
            <person name="Liu W."/>
        </authorList>
    </citation>
    <scope>NUCLEOTIDE SEQUENCE [LARGE SCALE GENOMIC DNA]</scope>
    <source>
        <strain evidence="2 3">S1-65</strain>
    </source>
</reference>
<evidence type="ECO:0000313" key="2">
    <source>
        <dbReference type="EMBL" id="MBM0106301.1"/>
    </source>
</evidence>
<evidence type="ECO:0000313" key="3">
    <source>
        <dbReference type="Proteomes" id="UP000661077"/>
    </source>
</evidence>